<dbReference type="PANTHER" id="PTHR40459:SF1">
    <property type="entry name" value="CONSERVED HYPOTHETICAL ALANINE AND LEUCINE RICH PROTEIN"/>
    <property type="match status" value="1"/>
</dbReference>
<evidence type="ECO:0000313" key="4">
    <source>
        <dbReference type="EMBL" id="ONH29929.1"/>
    </source>
</evidence>
<dbReference type="PANTHER" id="PTHR40459">
    <property type="entry name" value="CONSERVED HYPOTHETICAL ALANINE AND LEUCINE RICH PROTEIN"/>
    <property type="match status" value="1"/>
</dbReference>
<organism evidence="4 5">
    <name type="scientific">Pseudofrankia asymbiotica</name>
    <dbReference type="NCBI Taxonomy" id="1834516"/>
    <lineage>
        <taxon>Bacteria</taxon>
        <taxon>Bacillati</taxon>
        <taxon>Actinomycetota</taxon>
        <taxon>Actinomycetes</taxon>
        <taxon>Frankiales</taxon>
        <taxon>Frankiaceae</taxon>
        <taxon>Pseudofrankia</taxon>
    </lineage>
</organism>
<evidence type="ECO:0000259" key="3">
    <source>
        <dbReference type="Pfam" id="PF10728"/>
    </source>
</evidence>
<dbReference type="Pfam" id="PF10727">
    <property type="entry name" value="Rossmann-like"/>
    <property type="match status" value="1"/>
</dbReference>
<evidence type="ECO:0000256" key="1">
    <source>
        <dbReference type="SAM" id="MobiDB-lite"/>
    </source>
</evidence>
<evidence type="ECO:0008006" key="6">
    <source>
        <dbReference type="Google" id="ProtNLM"/>
    </source>
</evidence>
<reference evidence="5" key="1">
    <citation type="submission" date="2016-10" db="EMBL/GenBank/DDBJ databases">
        <title>Frankia sp. NRRL B-16386 Genome sequencing.</title>
        <authorList>
            <person name="Ghodhbane-Gtari F."/>
            <person name="Swanson E."/>
            <person name="Gueddou A."/>
            <person name="Hezbri K."/>
            <person name="Ktari K."/>
            <person name="Nouioui I."/>
            <person name="Morris K."/>
            <person name="Simpson S."/>
            <person name="Abebe-Akele F."/>
            <person name="Thomas K."/>
            <person name="Gtari M."/>
            <person name="Tisa L.S."/>
        </authorList>
    </citation>
    <scope>NUCLEOTIDE SEQUENCE [LARGE SCALE GENOMIC DNA]</scope>
    <source>
        <strain evidence="5">NRRL B-16386</strain>
    </source>
</reference>
<dbReference type="Gene3D" id="3.40.50.720">
    <property type="entry name" value="NAD(P)-binding Rossmann-like Domain"/>
    <property type="match status" value="1"/>
</dbReference>
<dbReference type="Gene3D" id="1.10.1040.20">
    <property type="entry name" value="ProC-like, C-terminal domain"/>
    <property type="match status" value="1"/>
</dbReference>
<dbReference type="InterPro" id="IPR018931">
    <property type="entry name" value="DUF2520"/>
</dbReference>
<dbReference type="EMBL" id="MOMC01000029">
    <property type="protein sequence ID" value="ONH29929.1"/>
    <property type="molecule type" value="Genomic_DNA"/>
</dbReference>
<dbReference type="InterPro" id="IPR036291">
    <property type="entry name" value="NAD(P)-bd_dom_sf"/>
</dbReference>
<sequence length="340" mass="33874">MAGRTGGGSLDVGFVGFGRAGAAFAVALASAGHRLVGVNTRSSASADRARRCLPGARPLAAAELAARVDVLVLAVSDDAIAPVAAELAAAAEPAGPRVGGVVVHLSGRHGLAPLAPVAARGAARAAVHPIMSLAGLDPAADAAHLRSTTFGVTADPAATPIARRLVADVGGRFVEVADEARTLYHAAIVFGANYLAALAGASADLLAAAGVTDARAALAPLLRVSLDNALRDGDAATTGPVRRGDAGTVAAHLEALRAADPAVVPAYRALSRLAAGRLEAAGLLSTRAATSLHATLEASGPSDSADPPTTDRPTTDRPTTDRPTTDRPTTDRPFPDASDV</sequence>
<feature type="domain" description="Putative oxidoreductase/dehydrogenase Rossmann-like" evidence="2">
    <location>
        <begin position="9"/>
        <end position="129"/>
    </location>
</feature>
<dbReference type="STRING" id="1834516.BL253_15555"/>
<feature type="region of interest" description="Disordered" evidence="1">
    <location>
        <begin position="296"/>
        <end position="340"/>
    </location>
</feature>
<comment type="caution">
    <text evidence="4">The sequence shown here is derived from an EMBL/GenBank/DDBJ whole genome shotgun (WGS) entry which is preliminary data.</text>
</comment>
<feature type="compositionally biased region" description="Basic and acidic residues" evidence="1">
    <location>
        <begin position="313"/>
        <end position="334"/>
    </location>
</feature>
<dbReference type="Proteomes" id="UP000188929">
    <property type="component" value="Unassembled WGS sequence"/>
</dbReference>
<evidence type="ECO:0000259" key="2">
    <source>
        <dbReference type="Pfam" id="PF10727"/>
    </source>
</evidence>
<evidence type="ECO:0000313" key="5">
    <source>
        <dbReference type="Proteomes" id="UP000188929"/>
    </source>
</evidence>
<protein>
    <recommendedName>
        <fullName evidence="6">NADP oxidoreductase</fullName>
    </recommendedName>
</protein>
<accession>A0A1V2IAR9</accession>
<dbReference type="InterPro" id="IPR019665">
    <property type="entry name" value="OxRdtase/DH_put_Rossmann_dom"/>
</dbReference>
<gene>
    <name evidence="4" type="ORF">BL253_15555</name>
</gene>
<feature type="domain" description="DUF2520" evidence="3">
    <location>
        <begin position="149"/>
        <end position="272"/>
    </location>
</feature>
<dbReference type="Pfam" id="PF10728">
    <property type="entry name" value="DUF2520"/>
    <property type="match status" value="1"/>
</dbReference>
<proteinExistence type="predicted"/>
<dbReference type="SUPFAM" id="SSF51735">
    <property type="entry name" value="NAD(P)-binding Rossmann-fold domains"/>
    <property type="match status" value="1"/>
</dbReference>
<dbReference type="InterPro" id="IPR008927">
    <property type="entry name" value="6-PGluconate_DH-like_C_sf"/>
</dbReference>
<dbReference type="AlphaFoldDB" id="A0A1V2IAR9"/>
<keyword evidence="5" id="KW-1185">Reference proteome</keyword>
<name>A0A1V2IAR9_9ACTN</name>
<dbReference type="SUPFAM" id="SSF48179">
    <property type="entry name" value="6-phosphogluconate dehydrogenase C-terminal domain-like"/>
    <property type="match status" value="1"/>
</dbReference>
<dbReference type="InterPro" id="IPR037108">
    <property type="entry name" value="TM1727-like_C_sf"/>
</dbReference>